<evidence type="ECO:0000256" key="2">
    <source>
        <dbReference type="ARBA" id="ARBA00022448"/>
    </source>
</evidence>
<feature type="transmembrane region" description="Helical" evidence="9">
    <location>
        <begin position="117"/>
        <end position="137"/>
    </location>
</feature>
<evidence type="ECO:0000313" key="10">
    <source>
        <dbReference type="EMBL" id="MZI93780.1"/>
    </source>
</evidence>
<protein>
    <submittedName>
        <fullName evidence="10">YeeE/YedE family protein</fullName>
    </submittedName>
</protein>
<dbReference type="AlphaFoldDB" id="A0A7X4LKQ3"/>
<organism evidence="10 11">
    <name type="scientific">Vibrio eleionomae</name>
    <dbReference type="NCBI Taxonomy" id="2653505"/>
    <lineage>
        <taxon>Bacteria</taxon>
        <taxon>Pseudomonadati</taxon>
        <taxon>Pseudomonadota</taxon>
        <taxon>Gammaproteobacteria</taxon>
        <taxon>Vibrionales</taxon>
        <taxon>Vibrionaceae</taxon>
        <taxon>Vibrio</taxon>
    </lineage>
</organism>
<proteinExistence type="inferred from homology"/>
<keyword evidence="6 9" id="KW-1133">Transmembrane helix</keyword>
<comment type="caution">
    <text evidence="10">The sequence shown here is derived from an EMBL/GenBank/DDBJ whole genome shotgun (WGS) entry which is preliminary data.</text>
</comment>
<keyword evidence="3" id="KW-1003">Cell membrane</keyword>
<evidence type="ECO:0000256" key="1">
    <source>
        <dbReference type="ARBA" id="ARBA00004429"/>
    </source>
</evidence>
<keyword evidence="5 9" id="KW-0812">Transmembrane</keyword>
<comment type="subcellular location">
    <subcellularLocation>
        <location evidence="1">Cell inner membrane</location>
        <topology evidence="1">Multi-pass membrane protein</topology>
    </subcellularLocation>
</comment>
<feature type="transmembrane region" description="Helical" evidence="9">
    <location>
        <begin position="6"/>
        <end position="26"/>
    </location>
</feature>
<dbReference type="RefSeq" id="WP_161155565.1">
    <property type="nucleotide sequence ID" value="NZ_WEKT01000017.1"/>
</dbReference>
<feature type="transmembrane region" description="Helical" evidence="9">
    <location>
        <begin position="77"/>
        <end position="96"/>
    </location>
</feature>
<dbReference type="EMBL" id="WEKT01000017">
    <property type="protein sequence ID" value="MZI93780.1"/>
    <property type="molecule type" value="Genomic_DNA"/>
</dbReference>
<evidence type="ECO:0000256" key="6">
    <source>
        <dbReference type="ARBA" id="ARBA00022989"/>
    </source>
</evidence>
<name>A0A7X4LKQ3_9VIBR</name>
<comment type="similarity">
    <text evidence="8">Belongs to the TsuA/YedE (TC 9.B.102) family.</text>
</comment>
<keyword evidence="2" id="KW-0813">Transport</keyword>
<sequence length="140" mass="14731">MTTMYWWSFAGGVLLGISALLLLLMDGKIAGISGIVTRAIKPQKNDALWRYLFLFGLIVGGWLGLHSSVGRIPSVFGGNTMLYITAGVLVGVGTRLGNGCTSGHGICGMGRLSVRSIAATCTFMLVGAVVVFIWQHLVGA</sequence>
<dbReference type="InterPro" id="IPR007272">
    <property type="entry name" value="Sulf_transp_TsuA/YedE"/>
</dbReference>
<reference evidence="10 11" key="1">
    <citation type="submission" date="2019-10" db="EMBL/GenBank/DDBJ databases">
        <title>Vibrio sp. nov. isolated from a shrimp pond.</title>
        <authorList>
            <person name="Gomez-Gil B."/>
            <person name="Enciso-Ibarra J."/>
            <person name="Enciso-Ibarra K."/>
            <person name="Bolan-Mejia C."/>
        </authorList>
    </citation>
    <scope>NUCLEOTIDE SEQUENCE [LARGE SCALE GENOMIC DNA]</scope>
    <source>
        <strain evidence="10 11">CAIM 722</strain>
    </source>
</reference>
<feature type="transmembrane region" description="Helical" evidence="9">
    <location>
        <begin position="47"/>
        <end position="65"/>
    </location>
</feature>
<evidence type="ECO:0000256" key="9">
    <source>
        <dbReference type="SAM" id="Phobius"/>
    </source>
</evidence>
<dbReference type="PANTHER" id="PTHR30574">
    <property type="entry name" value="INNER MEMBRANE PROTEIN YEDE"/>
    <property type="match status" value="1"/>
</dbReference>
<accession>A0A7X4LKQ3</accession>
<gene>
    <name evidence="10" type="ORF">F9817_11310</name>
</gene>
<keyword evidence="4" id="KW-0997">Cell inner membrane</keyword>
<evidence type="ECO:0000313" key="11">
    <source>
        <dbReference type="Proteomes" id="UP000462621"/>
    </source>
</evidence>
<dbReference type="PANTHER" id="PTHR30574:SF1">
    <property type="entry name" value="SULPHUR TRANSPORT DOMAIN-CONTAINING PROTEIN"/>
    <property type="match status" value="1"/>
</dbReference>
<keyword evidence="7 9" id="KW-0472">Membrane</keyword>
<evidence type="ECO:0000256" key="7">
    <source>
        <dbReference type="ARBA" id="ARBA00023136"/>
    </source>
</evidence>
<dbReference type="Proteomes" id="UP000462621">
    <property type="component" value="Unassembled WGS sequence"/>
</dbReference>
<keyword evidence="11" id="KW-1185">Reference proteome</keyword>
<evidence type="ECO:0000256" key="3">
    <source>
        <dbReference type="ARBA" id="ARBA00022475"/>
    </source>
</evidence>
<evidence type="ECO:0000256" key="8">
    <source>
        <dbReference type="ARBA" id="ARBA00035655"/>
    </source>
</evidence>
<evidence type="ECO:0000256" key="5">
    <source>
        <dbReference type="ARBA" id="ARBA00022692"/>
    </source>
</evidence>
<dbReference type="GO" id="GO:0005886">
    <property type="term" value="C:plasma membrane"/>
    <property type="evidence" value="ECO:0007669"/>
    <property type="project" value="UniProtKB-SubCell"/>
</dbReference>
<dbReference type="Pfam" id="PF04143">
    <property type="entry name" value="Sulf_transp"/>
    <property type="match status" value="1"/>
</dbReference>
<evidence type="ECO:0000256" key="4">
    <source>
        <dbReference type="ARBA" id="ARBA00022519"/>
    </source>
</evidence>